<evidence type="ECO:0000256" key="8">
    <source>
        <dbReference type="ARBA" id="ARBA00045696"/>
    </source>
</evidence>
<proteinExistence type="inferred from homology"/>
<dbReference type="InterPro" id="IPR037679">
    <property type="entry name" value="Apc5"/>
</dbReference>
<dbReference type="Gene3D" id="1.25.40.10">
    <property type="entry name" value="Tetratricopeptide repeat domain"/>
    <property type="match status" value="1"/>
</dbReference>
<dbReference type="Proteomes" id="UP001583280">
    <property type="component" value="Unassembled WGS sequence"/>
</dbReference>
<reference evidence="11 12" key="1">
    <citation type="journal article" date="2024" name="IMA Fungus">
        <title>IMA Genome - F19 : A genome assembly and annotation guide to empower mycologists, including annotated draft genome sequences of Ceratocystis pirilliformis, Diaporthe australafricana, Fusarium ophioides, Paecilomyces lecythidis, and Sporothrix stenoceras.</title>
        <authorList>
            <person name="Aylward J."/>
            <person name="Wilson A.M."/>
            <person name="Visagie C.M."/>
            <person name="Spraker J."/>
            <person name="Barnes I."/>
            <person name="Buitendag C."/>
            <person name="Ceriani C."/>
            <person name="Del Mar Angel L."/>
            <person name="du Plessis D."/>
            <person name="Fuchs T."/>
            <person name="Gasser K."/>
            <person name="Kramer D."/>
            <person name="Li W."/>
            <person name="Munsamy K."/>
            <person name="Piso A."/>
            <person name="Price J.L."/>
            <person name="Sonnekus B."/>
            <person name="Thomas C."/>
            <person name="van der Nest A."/>
            <person name="van Dijk A."/>
            <person name="van Heerden A."/>
            <person name="van Vuuren N."/>
            <person name="Yilmaz N."/>
            <person name="Duong T.A."/>
            <person name="van der Merwe N.A."/>
            <person name="Wingfield M.J."/>
            <person name="Wingfield B.D."/>
        </authorList>
    </citation>
    <scope>NUCLEOTIDE SEQUENCE [LARGE SCALE GENOMIC DNA]</scope>
    <source>
        <strain evidence="11 12">CMW 12675</strain>
    </source>
</reference>
<dbReference type="PANTHER" id="PTHR12830:SF9">
    <property type="entry name" value="ANAPHASE-PROMOTING COMPLEX SUBUNIT 5"/>
    <property type="match status" value="1"/>
</dbReference>
<comment type="caution">
    <text evidence="11">The sequence shown here is derived from an EMBL/GenBank/DDBJ whole genome shotgun (WGS) entry which is preliminary data.</text>
</comment>
<feature type="domain" description="Anaphase-promoting complex subunit 5" evidence="10">
    <location>
        <begin position="323"/>
        <end position="410"/>
    </location>
</feature>
<protein>
    <recommendedName>
        <fullName evidence="2">Anaphase-promoting complex subunit 5</fullName>
    </recommendedName>
    <alternativeName>
        <fullName evidence="7">Cyclosome subunit 5</fullName>
    </alternativeName>
</protein>
<evidence type="ECO:0000313" key="11">
    <source>
        <dbReference type="EMBL" id="KAL1886935.1"/>
    </source>
</evidence>
<dbReference type="EMBL" id="JAWDJO010000389">
    <property type="protein sequence ID" value="KAL1886935.1"/>
    <property type="molecule type" value="Genomic_DNA"/>
</dbReference>
<sequence>MRYLTPAKIGLLVLIDMYVNDEVPNESHRTILDFLTLHIMGIDLHQLQHKVSPKRFYSEFGRIRFVDATVDLLASMSAFQTLLSPLPSKLEEHCLWNVFICKMWSIDSLNEINVFVLTCSRRLMTKFTDTLLSELTSDGEGVYEDEEQGEDEEEEEKEEKGEDGEDENKKVPRLDTPRKKFLITQCSPIGVFIRQCRSEILKYNFAKTARLWKSFICYRQPTLSYMRTLHPNIGKYSFDDILSSESETWSPEDISTLAGVAYGDMLATGEAADGIPISMYDLERLVARVRQAMVETRGKVSLEVRHQLEDLLGDAKVLPKGIHHLRYIEASQSRDYTSAFDQLHRFCDYSPSNKDRQAYQCSLMTLAQTNSDFGCFSEAATAMSEAISTARENGDTQTLIHCLNWMYNFSITHPALLREMEDETVLVDHRETLSYLKLKSAEVGLPPSMAGAYFLEANLGLQTGTSMASIAESATRASHLVGSNGLAFMLGLNAGTKARIWVRMGVASLALMEQEVFIKSGIVFADLVILADCMAYLAATYSVIGRCKDALSILADFQSHFGPNLVPIMTEKILKSRGVIRFRQDLNRGDFDGAQEILRQLLQNSDGIPYESSFNSLLQLEYLYHSNQLPQALELIEEMAKILDGSKYEASTHVRLLIMKARIFNKCQTPLRGFSIATRAAKLAMESLSVENICEAMEVLANLLNSLGNFGAALELLNATLPRALETASVAIMGETYLCLADTYMGMAGELGRNIQAGPFAQTPPSNLAVKQANARKVNMEKAAKSLDRAFEQFQAMDYHEGQCNVLAKKATIFRILGESDLAEKAAGQFLDIRNRQKIH</sequence>
<evidence type="ECO:0000259" key="10">
    <source>
        <dbReference type="Pfam" id="PF12862"/>
    </source>
</evidence>
<keyword evidence="6" id="KW-0131">Cell cycle</keyword>
<evidence type="ECO:0000256" key="7">
    <source>
        <dbReference type="ARBA" id="ARBA00031069"/>
    </source>
</evidence>
<dbReference type="PANTHER" id="PTHR12830">
    <property type="entry name" value="ANAPHASE-PROMOTING COMPLEX SUBUNIT 5"/>
    <property type="match status" value="1"/>
</dbReference>
<dbReference type="Pfam" id="PF12862">
    <property type="entry name" value="ANAPC5"/>
    <property type="match status" value="1"/>
</dbReference>
<dbReference type="InterPro" id="IPR026000">
    <property type="entry name" value="Apc5_dom"/>
</dbReference>
<gene>
    <name evidence="11" type="primary">apc5</name>
    <name evidence="11" type="ORF">Cpir12675_006837</name>
</gene>
<evidence type="ECO:0000256" key="2">
    <source>
        <dbReference type="ARBA" id="ARBA00016066"/>
    </source>
</evidence>
<evidence type="ECO:0000256" key="3">
    <source>
        <dbReference type="ARBA" id="ARBA00022618"/>
    </source>
</evidence>
<evidence type="ECO:0000256" key="6">
    <source>
        <dbReference type="ARBA" id="ARBA00023306"/>
    </source>
</evidence>
<organism evidence="11 12">
    <name type="scientific">Ceratocystis pirilliformis</name>
    <dbReference type="NCBI Taxonomy" id="259994"/>
    <lineage>
        <taxon>Eukaryota</taxon>
        <taxon>Fungi</taxon>
        <taxon>Dikarya</taxon>
        <taxon>Ascomycota</taxon>
        <taxon>Pezizomycotina</taxon>
        <taxon>Sordariomycetes</taxon>
        <taxon>Hypocreomycetidae</taxon>
        <taxon>Microascales</taxon>
        <taxon>Ceratocystidaceae</taxon>
        <taxon>Ceratocystis</taxon>
    </lineage>
</organism>
<evidence type="ECO:0000256" key="5">
    <source>
        <dbReference type="ARBA" id="ARBA00022786"/>
    </source>
</evidence>
<feature type="compositionally biased region" description="Acidic residues" evidence="9">
    <location>
        <begin position="141"/>
        <end position="166"/>
    </location>
</feature>
<evidence type="ECO:0000256" key="1">
    <source>
        <dbReference type="ARBA" id="ARBA00007450"/>
    </source>
</evidence>
<keyword evidence="4" id="KW-0498">Mitosis</keyword>
<name>A0ABR3YG38_9PEZI</name>
<comment type="similarity">
    <text evidence="1">Belongs to the APC5 family.</text>
</comment>
<accession>A0ABR3YG38</accession>
<keyword evidence="3" id="KW-0132">Cell division</keyword>
<feature type="region of interest" description="Disordered" evidence="9">
    <location>
        <begin position="140"/>
        <end position="172"/>
    </location>
</feature>
<evidence type="ECO:0000256" key="4">
    <source>
        <dbReference type="ARBA" id="ARBA00022776"/>
    </source>
</evidence>
<evidence type="ECO:0000256" key="9">
    <source>
        <dbReference type="SAM" id="MobiDB-lite"/>
    </source>
</evidence>
<dbReference type="InterPro" id="IPR011990">
    <property type="entry name" value="TPR-like_helical_dom_sf"/>
</dbReference>
<evidence type="ECO:0000313" key="12">
    <source>
        <dbReference type="Proteomes" id="UP001583280"/>
    </source>
</evidence>
<keyword evidence="5" id="KW-0833">Ubl conjugation pathway</keyword>
<keyword evidence="12" id="KW-1185">Reference proteome</keyword>
<comment type="function">
    <text evidence="8">Component of the anaphase promoting complex/cyclosome (APC/C), a cell cycle-regulated E3 ubiquitin ligase that controls progression through mitosis and the G1 phase of the cell cycle. The APC/C complex acts by mediating ubiquitination and subsequent degradation of target proteins: it mainly mediates the formation of 'Lys-11'-linked polyubiquitin chains and, to a lower extent, the formation of 'Lys-48'- and 'Lys-63'-linked polyubiquitin chains. The APC/C complex catalyzes assembly of branched 'Lys-11'-/'Lys-48'-linked branched ubiquitin chains on target proteins.</text>
</comment>